<dbReference type="AlphaFoldDB" id="A0A5C4LB34"/>
<dbReference type="RefSeq" id="WP_139038594.1">
    <property type="nucleotide sequence ID" value="NZ_VDDA01000016.1"/>
</dbReference>
<gene>
    <name evidence="3" type="ORF">FF100_25575</name>
</gene>
<accession>A0A5C4LB34</accession>
<evidence type="ECO:0000256" key="1">
    <source>
        <dbReference type="SAM" id="MobiDB-lite"/>
    </source>
</evidence>
<evidence type="ECO:0000313" key="4">
    <source>
        <dbReference type="Proteomes" id="UP000305267"/>
    </source>
</evidence>
<feature type="signal peptide" evidence="2">
    <location>
        <begin position="1"/>
        <end position="23"/>
    </location>
</feature>
<feature type="chain" id="PRO_5023105225" evidence="2">
    <location>
        <begin position="24"/>
        <end position="92"/>
    </location>
</feature>
<protein>
    <submittedName>
        <fullName evidence="3">Uncharacterized protein</fullName>
    </submittedName>
</protein>
<feature type="region of interest" description="Disordered" evidence="1">
    <location>
        <begin position="66"/>
        <end position="92"/>
    </location>
</feature>
<name>A0A5C4LB34_9HYPH</name>
<proteinExistence type="predicted"/>
<reference evidence="3 4" key="1">
    <citation type="submission" date="2019-06" db="EMBL/GenBank/DDBJ databases">
        <title>Genome of Methylobacterium sp. 17Sr1-39.</title>
        <authorList>
            <person name="Seo T."/>
        </authorList>
    </citation>
    <scope>NUCLEOTIDE SEQUENCE [LARGE SCALE GENOMIC DNA]</scope>
    <source>
        <strain evidence="3 4">17Sr1-39</strain>
    </source>
</reference>
<evidence type="ECO:0000313" key="3">
    <source>
        <dbReference type="EMBL" id="TNC09588.1"/>
    </source>
</evidence>
<dbReference type="Proteomes" id="UP000305267">
    <property type="component" value="Unassembled WGS sequence"/>
</dbReference>
<sequence length="92" mass="9183">MRAILAAGIVVAFLLPAQASAQAAQTTVGPGGLRLPKVIAGQPPVPPAGSDGAVAAPVEIESLADSFDRPPSAAAEPPPNPLFTDRPAPARR</sequence>
<keyword evidence="2" id="KW-0732">Signal</keyword>
<keyword evidence="4" id="KW-1185">Reference proteome</keyword>
<comment type="caution">
    <text evidence="3">The sequence shown here is derived from an EMBL/GenBank/DDBJ whole genome shotgun (WGS) entry which is preliminary data.</text>
</comment>
<organism evidence="3 4">
    <name type="scientific">Methylobacterium terricola</name>
    <dbReference type="NCBI Taxonomy" id="2583531"/>
    <lineage>
        <taxon>Bacteria</taxon>
        <taxon>Pseudomonadati</taxon>
        <taxon>Pseudomonadota</taxon>
        <taxon>Alphaproteobacteria</taxon>
        <taxon>Hyphomicrobiales</taxon>
        <taxon>Methylobacteriaceae</taxon>
        <taxon>Methylobacterium</taxon>
    </lineage>
</organism>
<dbReference type="EMBL" id="VDDA01000016">
    <property type="protein sequence ID" value="TNC09588.1"/>
    <property type="molecule type" value="Genomic_DNA"/>
</dbReference>
<dbReference type="OrthoDB" id="8001696at2"/>
<evidence type="ECO:0000256" key="2">
    <source>
        <dbReference type="SAM" id="SignalP"/>
    </source>
</evidence>